<dbReference type="Pfam" id="PF00665">
    <property type="entry name" value="rve"/>
    <property type="match status" value="1"/>
</dbReference>
<evidence type="ECO:0000313" key="3">
    <source>
        <dbReference type="Proteomes" id="UP000657574"/>
    </source>
</evidence>
<reference evidence="2" key="1">
    <citation type="journal article" date="2014" name="Int. J. Syst. Evol. Microbiol.">
        <title>Complete genome sequence of Corynebacterium casei LMG S-19264T (=DSM 44701T), isolated from a smear-ripened cheese.</title>
        <authorList>
            <consortium name="US DOE Joint Genome Institute (JGI-PGF)"/>
            <person name="Walter F."/>
            <person name="Albersmeier A."/>
            <person name="Kalinowski J."/>
            <person name="Ruckert C."/>
        </authorList>
    </citation>
    <scope>NUCLEOTIDE SEQUENCE</scope>
    <source>
        <strain evidence="2">JCM 3086</strain>
    </source>
</reference>
<gene>
    <name evidence="2" type="ORF">GCM10010121_020020</name>
</gene>
<evidence type="ECO:0000313" key="2">
    <source>
        <dbReference type="EMBL" id="GGJ09655.1"/>
    </source>
</evidence>
<proteinExistence type="predicted"/>
<organism evidence="2 3">
    <name type="scientific">Streptomyces brasiliensis</name>
    <dbReference type="NCBI Taxonomy" id="1954"/>
    <lineage>
        <taxon>Bacteria</taxon>
        <taxon>Bacillati</taxon>
        <taxon>Actinomycetota</taxon>
        <taxon>Actinomycetes</taxon>
        <taxon>Kitasatosporales</taxon>
        <taxon>Streptomycetaceae</taxon>
        <taxon>Streptomyces</taxon>
    </lineage>
</organism>
<name>A0A917KF90_9ACTN</name>
<dbReference type="GO" id="GO:0015074">
    <property type="term" value="P:DNA integration"/>
    <property type="evidence" value="ECO:0007669"/>
    <property type="project" value="InterPro"/>
</dbReference>
<protein>
    <recommendedName>
        <fullName evidence="1">Integrase catalytic domain-containing protein</fullName>
    </recommendedName>
</protein>
<dbReference type="AlphaFoldDB" id="A0A917KF90"/>
<dbReference type="InterPro" id="IPR036397">
    <property type="entry name" value="RNaseH_sf"/>
</dbReference>
<evidence type="ECO:0000259" key="1">
    <source>
        <dbReference type="Pfam" id="PF00665"/>
    </source>
</evidence>
<reference evidence="2" key="2">
    <citation type="submission" date="2020-09" db="EMBL/GenBank/DDBJ databases">
        <authorList>
            <person name="Sun Q."/>
            <person name="Ohkuma M."/>
        </authorList>
    </citation>
    <scope>NUCLEOTIDE SEQUENCE</scope>
    <source>
        <strain evidence="2">JCM 3086</strain>
    </source>
</reference>
<feature type="domain" description="Integrase catalytic" evidence="1">
    <location>
        <begin position="24"/>
        <end position="63"/>
    </location>
</feature>
<dbReference type="PANTHER" id="PTHR46889">
    <property type="entry name" value="TRANSPOSASE INSF FOR INSERTION SEQUENCE IS3B-RELATED"/>
    <property type="match status" value="1"/>
</dbReference>
<dbReference type="Gene3D" id="3.30.420.10">
    <property type="entry name" value="Ribonuclease H-like superfamily/Ribonuclease H"/>
    <property type="match status" value="1"/>
</dbReference>
<dbReference type="SUPFAM" id="SSF53098">
    <property type="entry name" value="Ribonuclease H-like"/>
    <property type="match status" value="1"/>
</dbReference>
<dbReference type="InterPro" id="IPR012337">
    <property type="entry name" value="RNaseH-like_sf"/>
</dbReference>
<keyword evidence="3" id="KW-1185">Reference proteome</keyword>
<dbReference type="InterPro" id="IPR050900">
    <property type="entry name" value="Transposase_IS3/IS150/IS904"/>
</dbReference>
<comment type="caution">
    <text evidence="2">The sequence shown here is derived from an EMBL/GenBank/DDBJ whole genome shotgun (WGS) entry which is preliminary data.</text>
</comment>
<dbReference type="EMBL" id="BMQA01000005">
    <property type="protein sequence ID" value="GGJ09655.1"/>
    <property type="molecule type" value="Genomic_DNA"/>
</dbReference>
<dbReference type="InterPro" id="IPR001584">
    <property type="entry name" value="Integrase_cat-core"/>
</dbReference>
<dbReference type="GO" id="GO:0003676">
    <property type="term" value="F:nucleic acid binding"/>
    <property type="evidence" value="ECO:0007669"/>
    <property type="project" value="InterPro"/>
</dbReference>
<dbReference type="PANTHER" id="PTHR46889:SF4">
    <property type="entry name" value="TRANSPOSASE INSO FOR INSERTION SEQUENCE ELEMENT IS911B-RELATED"/>
    <property type="match status" value="1"/>
</dbReference>
<accession>A0A917KF90</accession>
<sequence length="91" mass="10677">MRVKRLHGVVTADDLVNRKFHRLRPNELWVTDITQHRTREGWVYCAAVLDAFSRKIVDWSVDSLAPFHFHARSCRRPAGCDQEPRPARPTR</sequence>
<dbReference type="Proteomes" id="UP000657574">
    <property type="component" value="Unassembled WGS sequence"/>
</dbReference>